<evidence type="ECO:0000256" key="1">
    <source>
        <dbReference type="ARBA" id="ARBA00022692"/>
    </source>
</evidence>
<comment type="similarity">
    <text evidence="6">Belongs to the VMA21 family.</text>
</comment>
<evidence type="ECO:0000256" key="3">
    <source>
        <dbReference type="ARBA" id="ARBA00022989"/>
    </source>
</evidence>
<reference evidence="8 9" key="1">
    <citation type="submission" date="2016-07" db="EMBL/GenBank/DDBJ databases">
        <title>Pervasive Adenine N6-methylation of Active Genes in Fungi.</title>
        <authorList>
            <consortium name="DOE Joint Genome Institute"/>
            <person name="Mondo S.J."/>
            <person name="Dannebaum R.O."/>
            <person name="Kuo R.C."/>
            <person name="Labutti K."/>
            <person name="Haridas S."/>
            <person name="Kuo A."/>
            <person name="Salamov A."/>
            <person name="Ahrendt S.R."/>
            <person name="Lipzen A."/>
            <person name="Sullivan W."/>
            <person name="Andreopoulos W.B."/>
            <person name="Clum A."/>
            <person name="Lindquist E."/>
            <person name="Daum C."/>
            <person name="Ramamoorthy G.K."/>
            <person name="Gryganskyi A."/>
            <person name="Culley D."/>
            <person name="Magnuson J.K."/>
            <person name="James T.Y."/>
            <person name="O'Malley M.A."/>
            <person name="Stajich J.E."/>
            <person name="Spatafora J.W."/>
            <person name="Visel A."/>
            <person name="Grigoriev I.V."/>
        </authorList>
    </citation>
    <scope>NUCLEOTIDE SEQUENCE [LARGE SCALE GENOMIC DNA]</scope>
    <source>
        <strain evidence="8 9">NRRL 3116</strain>
    </source>
</reference>
<comment type="subcellular location">
    <subcellularLocation>
        <location evidence="6">Endoplasmic reticulum membrane</location>
        <topology evidence="6">Multi-pass membrane protein</topology>
    </subcellularLocation>
    <subcellularLocation>
        <location evidence="6">Endoplasmic reticulum-Golgi intermediate compartment membrane</location>
        <topology evidence="6">Multi-pass membrane protein</topology>
    </subcellularLocation>
    <subcellularLocation>
        <location evidence="6">Cytoplasmic vesicle</location>
        <location evidence="6">COPII-coated vesicle membrane</location>
        <topology evidence="6">Multi-pass membrane protein</topology>
    </subcellularLocation>
</comment>
<organism evidence="8 9">
    <name type="scientific">Lobosporangium transversale</name>
    <dbReference type="NCBI Taxonomy" id="64571"/>
    <lineage>
        <taxon>Eukaryota</taxon>
        <taxon>Fungi</taxon>
        <taxon>Fungi incertae sedis</taxon>
        <taxon>Mucoromycota</taxon>
        <taxon>Mortierellomycotina</taxon>
        <taxon>Mortierellomycetes</taxon>
        <taxon>Mortierellales</taxon>
        <taxon>Mortierellaceae</taxon>
        <taxon>Lobosporangium</taxon>
    </lineage>
</organism>
<evidence type="ECO:0000256" key="6">
    <source>
        <dbReference type="HAMAP-Rule" id="MF_03058"/>
    </source>
</evidence>
<dbReference type="GO" id="GO:0012507">
    <property type="term" value="C:ER to Golgi transport vesicle membrane"/>
    <property type="evidence" value="ECO:0007669"/>
    <property type="project" value="UniProtKB-SubCell"/>
</dbReference>
<dbReference type="STRING" id="64571.A0A1Y2GUJ8"/>
<feature type="transmembrane region" description="Helical" evidence="6">
    <location>
        <begin position="40"/>
        <end position="61"/>
    </location>
</feature>
<dbReference type="PANTHER" id="PTHR31792">
    <property type="entry name" value="VACUOLAR ATPASE ASSEMBLY INTEGRAL MEMBRANE PROTEIN VMA21"/>
    <property type="match status" value="1"/>
</dbReference>
<evidence type="ECO:0000256" key="2">
    <source>
        <dbReference type="ARBA" id="ARBA00022824"/>
    </source>
</evidence>
<dbReference type="PANTHER" id="PTHR31792:SF3">
    <property type="entry name" value="VACUOLAR ATPASE ASSEMBLY INTEGRAL MEMBRANE PROTEIN VMA21"/>
    <property type="match status" value="1"/>
</dbReference>
<dbReference type="InParanoid" id="A0A1Y2GUJ8"/>
<evidence type="ECO:0000256" key="5">
    <source>
        <dbReference type="ARBA" id="ARBA00023329"/>
    </source>
</evidence>
<protein>
    <submittedName>
        <fullName evidence="8">Uncharacterized protein</fullName>
    </submittedName>
</protein>
<feature type="region of interest" description="Disordered" evidence="7">
    <location>
        <begin position="1"/>
        <end position="37"/>
    </location>
</feature>
<proteinExistence type="inferred from homology"/>
<dbReference type="RefSeq" id="XP_021883720.1">
    <property type="nucleotide sequence ID" value="XM_022023464.1"/>
</dbReference>
<evidence type="ECO:0000313" key="8">
    <source>
        <dbReference type="EMBL" id="ORZ23906.1"/>
    </source>
</evidence>
<feature type="transmembrane region" description="Helical" evidence="6">
    <location>
        <begin position="73"/>
        <end position="95"/>
    </location>
</feature>
<dbReference type="HAMAP" id="MF_03058">
    <property type="entry name" value="VMA21"/>
    <property type="match status" value="1"/>
</dbReference>
<gene>
    <name evidence="8" type="ORF">BCR41DRAFT_349414</name>
</gene>
<keyword evidence="4 6" id="KW-0472">Membrane</keyword>
<dbReference type="EMBL" id="MCFF01000009">
    <property type="protein sequence ID" value="ORZ23906.1"/>
    <property type="molecule type" value="Genomic_DNA"/>
</dbReference>
<dbReference type="Proteomes" id="UP000193648">
    <property type="component" value="Unassembled WGS sequence"/>
</dbReference>
<dbReference type="Pfam" id="PF09446">
    <property type="entry name" value="VMA21"/>
    <property type="match status" value="1"/>
</dbReference>
<keyword evidence="3 6" id="KW-1133">Transmembrane helix</keyword>
<keyword evidence="5 6" id="KW-0968">Cytoplasmic vesicle</keyword>
<dbReference type="GeneID" id="33565308"/>
<evidence type="ECO:0000256" key="4">
    <source>
        <dbReference type="ARBA" id="ARBA00023136"/>
    </source>
</evidence>
<dbReference type="AlphaFoldDB" id="A0A1Y2GUJ8"/>
<comment type="function">
    <text evidence="6">Required for the assembly of the V0 complex of the vacuolar ATPase (V-ATPase) in the endoplasmic reticulum.</text>
</comment>
<comment type="caution">
    <text evidence="8">The sequence shown here is derived from an EMBL/GenBank/DDBJ whole genome shotgun (WGS) entry which is preliminary data.</text>
</comment>
<dbReference type="GO" id="GO:0070072">
    <property type="term" value="P:vacuolar proton-transporting V-type ATPase complex assembly"/>
    <property type="evidence" value="ECO:0007669"/>
    <property type="project" value="UniProtKB-UniRule"/>
</dbReference>
<dbReference type="GO" id="GO:0005789">
    <property type="term" value="C:endoplasmic reticulum membrane"/>
    <property type="evidence" value="ECO:0007669"/>
    <property type="project" value="UniProtKB-SubCell"/>
</dbReference>
<evidence type="ECO:0000256" key="7">
    <source>
        <dbReference type="SAM" id="MobiDB-lite"/>
    </source>
</evidence>
<accession>A0A1Y2GUJ8</accession>
<name>A0A1Y2GUJ8_9FUNG</name>
<keyword evidence="9" id="KW-1185">Reference proteome</keyword>
<comment type="caution">
    <text evidence="6">Lacks conserved residue(s) required for the propagation of feature annotation.</text>
</comment>
<dbReference type="InterPro" id="IPR019013">
    <property type="entry name" value="Vma21"/>
</dbReference>
<dbReference type="GO" id="GO:0033116">
    <property type="term" value="C:endoplasmic reticulum-Golgi intermediate compartment membrane"/>
    <property type="evidence" value="ECO:0007669"/>
    <property type="project" value="UniProtKB-SubCell"/>
</dbReference>
<sequence length="111" mass="11690">MSSKGKASASATAQQTPFSSSDSSSSTPVRSTSPAVSTSTLVKLAFFTVAMIFFPIGTYFISVDRYFDGNTTYAGISAAVMANVVLFAYVVAAVLEDSQSSRPPINVKKQQ</sequence>
<dbReference type="FunCoup" id="A0A1Y2GUJ8">
    <property type="interactions" value="95"/>
</dbReference>
<keyword evidence="1 6" id="KW-0812">Transmembrane</keyword>
<evidence type="ECO:0000313" key="9">
    <source>
        <dbReference type="Proteomes" id="UP000193648"/>
    </source>
</evidence>
<keyword evidence="2 6" id="KW-0256">Endoplasmic reticulum</keyword>
<dbReference type="OrthoDB" id="160405at2759"/>